<dbReference type="STRING" id="1492738.FEM21_13730"/>
<dbReference type="PANTHER" id="PTHR34389">
    <property type="entry name" value="L-RHAMNOSE MUTAROTASE"/>
    <property type="match status" value="1"/>
</dbReference>
<gene>
    <name evidence="6" type="ORF">FEM21_13730</name>
</gene>
<keyword evidence="1" id="KW-0963">Cytoplasm</keyword>
<keyword evidence="7" id="KW-1185">Reference proteome</keyword>
<dbReference type="EMBL" id="JNCA01000013">
    <property type="protein sequence ID" value="KDN55490.1"/>
    <property type="molecule type" value="Genomic_DNA"/>
</dbReference>
<dbReference type="InterPro" id="IPR008000">
    <property type="entry name" value="Rham/fucose_mutarotase"/>
</dbReference>
<evidence type="ECO:0000256" key="2">
    <source>
        <dbReference type="ARBA" id="ARBA00023235"/>
    </source>
</evidence>
<dbReference type="PANTHER" id="PTHR34389:SF2">
    <property type="entry name" value="L-RHAMNOSE MUTAROTASE"/>
    <property type="match status" value="1"/>
</dbReference>
<dbReference type="OrthoDB" id="9799608at2"/>
<comment type="caution">
    <text evidence="6">The sequence shown here is derived from an EMBL/GenBank/DDBJ whole genome shotgun (WGS) entry which is preliminary data.</text>
</comment>
<dbReference type="RefSeq" id="WP_035659067.1">
    <property type="nucleotide sequence ID" value="NZ_JNCA01000013.1"/>
</dbReference>
<dbReference type="InterPro" id="IPR013448">
    <property type="entry name" value="L-rhamnose_mutarotase"/>
</dbReference>
<keyword evidence="2" id="KW-0413">Isomerase</keyword>
<dbReference type="PATRIC" id="fig|1492738.3.peg.1365"/>
<accession>A0A066WXU2</accession>
<keyword evidence="3" id="KW-0119">Carbohydrate metabolism</keyword>
<dbReference type="EC" id="5.1.3.32" evidence="5"/>
<evidence type="ECO:0000313" key="6">
    <source>
        <dbReference type="EMBL" id="KDN55490.1"/>
    </source>
</evidence>
<dbReference type="Proteomes" id="UP000027064">
    <property type="component" value="Unassembled WGS sequence"/>
</dbReference>
<dbReference type="Pfam" id="PF05336">
    <property type="entry name" value="rhaM"/>
    <property type="match status" value="1"/>
</dbReference>
<dbReference type="SUPFAM" id="SSF54909">
    <property type="entry name" value="Dimeric alpha+beta barrel"/>
    <property type="match status" value="1"/>
</dbReference>
<keyword evidence="4" id="KW-0684">Rhamnose metabolism</keyword>
<protein>
    <recommendedName>
        <fullName evidence="5">L-rhamnose mutarotase</fullName>
        <ecNumber evidence="5">5.1.3.32</ecNumber>
    </recommendedName>
</protein>
<evidence type="ECO:0000313" key="7">
    <source>
        <dbReference type="Proteomes" id="UP000027064"/>
    </source>
</evidence>
<evidence type="ECO:0000256" key="3">
    <source>
        <dbReference type="ARBA" id="ARBA00023277"/>
    </source>
</evidence>
<dbReference type="Gene3D" id="3.30.70.100">
    <property type="match status" value="1"/>
</dbReference>
<sequence>MKKVAFKMQLHQGKVQEYQKRHDELWPELAELLKSVGVEDYSIFFDDDTHALFGVLKIEDPSRLDELPKHAVMQKWWKYMGDIMDANPDNSPVSISLKEVFYLP</sequence>
<evidence type="ECO:0000256" key="4">
    <source>
        <dbReference type="ARBA" id="ARBA00023308"/>
    </source>
</evidence>
<name>A0A066WXU2_9FLAO</name>
<evidence type="ECO:0000256" key="1">
    <source>
        <dbReference type="ARBA" id="ARBA00022490"/>
    </source>
</evidence>
<dbReference type="GO" id="GO:0062192">
    <property type="term" value="F:L-rhamnose mutarotase activity"/>
    <property type="evidence" value="ECO:0007669"/>
    <property type="project" value="UniProtKB-UniRule"/>
</dbReference>
<dbReference type="InterPro" id="IPR011008">
    <property type="entry name" value="Dimeric_a/b-barrel"/>
</dbReference>
<dbReference type="eggNOG" id="COG3254">
    <property type="taxonomic scope" value="Bacteria"/>
</dbReference>
<dbReference type="NCBIfam" id="TIGR02625">
    <property type="entry name" value="YiiL_rotase"/>
    <property type="match status" value="1"/>
</dbReference>
<dbReference type="HAMAP" id="MF_01663">
    <property type="entry name" value="L_rham_rotase"/>
    <property type="match status" value="1"/>
</dbReference>
<proteinExistence type="inferred from homology"/>
<dbReference type="GO" id="GO:0019301">
    <property type="term" value="P:rhamnose catabolic process"/>
    <property type="evidence" value="ECO:0007669"/>
    <property type="project" value="UniProtKB-UniRule"/>
</dbReference>
<evidence type="ECO:0000256" key="5">
    <source>
        <dbReference type="NCBIfam" id="TIGR02625"/>
    </source>
</evidence>
<organism evidence="6 7">
    <name type="scientific">Flavobacterium seoulense</name>
    <dbReference type="NCBI Taxonomy" id="1492738"/>
    <lineage>
        <taxon>Bacteria</taxon>
        <taxon>Pseudomonadati</taxon>
        <taxon>Bacteroidota</taxon>
        <taxon>Flavobacteriia</taxon>
        <taxon>Flavobacteriales</taxon>
        <taxon>Flavobacteriaceae</taxon>
        <taxon>Flavobacterium</taxon>
    </lineage>
</organism>
<reference evidence="6 7" key="1">
    <citation type="submission" date="2014-05" db="EMBL/GenBank/DDBJ databases">
        <title>Genome Sequence of Flavobacterium sp. EM1321.</title>
        <authorList>
            <person name="Shin S.-K."/>
            <person name="Yi H."/>
        </authorList>
    </citation>
    <scope>NUCLEOTIDE SEQUENCE [LARGE SCALE GENOMIC DNA]</scope>
    <source>
        <strain evidence="6 7">EM1321</strain>
    </source>
</reference>
<dbReference type="GO" id="GO:0005737">
    <property type="term" value="C:cytoplasm"/>
    <property type="evidence" value="ECO:0007669"/>
    <property type="project" value="InterPro"/>
</dbReference>
<dbReference type="AlphaFoldDB" id="A0A066WXU2"/>